<dbReference type="EMBL" id="BTPE01000020">
    <property type="protein sequence ID" value="GMQ35522.1"/>
    <property type="molecule type" value="Genomic_DNA"/>
</dbReference>
<reference evidence="2 3" key="1">
    <citation type="submission" date="2023-08" db="EMBL/GenBank/DDBJ databases">
        <title>Draft genome sequence of Algoriphagus taiwanensis.</title>
        <authorList>
            <person name="Takatani N."/>
            <person name="Hosokawa M."/>
            <person name="Sawabe T."/>
        </authorList>
    </citation>
    <scope>NUCLEOTIDE SEQUENCE [LARGE SCALE GENOMIC DNA]</scope>
    <source>
        <strain evidence="2 3">JCM 19755</strain>
    </source>
</reference>
<sequence length="85" mass="9203">MKKSVLNLVRGGVFALAAIAAFAFTQPLPNTPVFATPDGGQTWVEVTNLEINEDYECIPGSEACTFSSPSMDDPIGPQNRKFRLL</sequence>
<keyword evidence="1" id="KW-0732">Signal</keyword>
<keyword evidence="3" id="KW-1185">Reference proteome</keyword>
<comment type="caution">
    <text evidence="2">The sequence shown here is derived from an EMBL/GenBank/DDBJ whole genome shotgun (WGS) entry which is preliminary data.</text>
</comment>
<gene>
    <name evidence="2" type="ORF">Ataiwa_37950</name>
</gene>
<accession>A0ABQ6Q5R5</accession>
<evidence type="ECO:0000313" key="2">
    <source>
        <dbReference type="EMBL" id="GMQ35522.1"/>
    </source>
</evidence>
<proteinExistence type="predicted"/>
<feature type="chain" id="PRO_5046732675" evidence="1">
    <location>
        <begin position="24"/>
        <end position="85"/>
    </location>
</feature>
<evidence type="ECO:0000313" key="3">
    <source>
        <dbReference type="Proteomes" id="UP001307705"/>
    </source>
</evidence>
<protein>
    <submittedName>
        <fullName evidence="2">Uncharacterized protein</fullName>
    </submittedName>
</protein>
<evidence type="ECO:0000256" key="1">
    <source>
        <dbReference type="SAM" id="SignalP"/>
    </source>
</evidence>
<dbReference type="Proteomes" id="UP001307705">
    <property type="component" value="Unassembled WGS sequence"/>
</dbReference>
<organism evidence="2 3">
    <name type="scientific">Algoriphagus taiwanensis</name>
    <dbReference type="NCBI Taxonomy" id="1445656"/>
    <lineage>
        <taxon>Bacteria</taxon>
        <taxon>Pseudomonadati</taxon>
        <taxon>Bacteroidota</taxon>
        <taxon>Cytophagia</taxon>
        <taxon>Cytophagales</taxon>
        <taxon>Cyclobacteriaceae</taxon>
        <taxon>Algoriphagus</taxon>
    </lineage>
</organism>
<feature type="signal peptide" evidence="1">
    <location>
        <begin position="1"/>
        <end position="23"/>
    </location>
</feature>
<name>A0ABQ6Q5R5_9BACT</name>
<dbReference type="RefSeq" id="WP_338230351.1">
    <property type="nucleotide sequence ID" value="NZ_BTPE01000020.1"/>
</dbReference>